<keyword evidence="3 5" id="KW-0808">Transferase</keyword>
<evidence type="ECO:0000256" key="3">
    <source>
        <dbReference type="ARBA" id="ARBA00022679"/>
    </source>
</evidence>
<evidence type="ECO:0000259" key="4">
    <source>
        <dbReference type="Pfam" id="PF08241"/>
    </source>
</evidence>
<keyword evidence="2 5" id="KW-0489">Methyltransferase</keyword>
<name>A0A7K1KW35_9ACTN</name>
<evidence type="ECO:0000256" key="1">
    <source>
        <dbReference type="ARBA" id="ARBA00008361"/>
    </source>
</evidence>
<dbReference type="InterPro" id="IPR029063">
    <property type="entry name" value="SAM-dependent_MTases_sf"/>
</dbReference>
<dbReference type="GO" id="GO:0008757">
    <property type="term" value="F:S-adenosylmethionine-dependent methyltransferase activity"/>
    <property type="evidence" value="ECO:0007669"/>
    <property type="project" value="InterPro"/>
</dbReference>
<organism evidence="5 6">
    <name type="scientific">Actinomadura litoris</name>
    <dbReference type="NCBI Taxonomy" id="2678616"/>
    <lineage>
        <taxon>Bacteria</taxon>
        <taxon>Bacillati</taxon>
        <taxon>Actinomycetota</taxon>
        <taxon>Actinomycetes</taxon>
        <taxon>Streptosporangiales</taxon>
        <taxon>Thermomonosporaceae</taxon>
        <taxon>Actinomadura</taxon>
    </lineage>
</organism>
<dbReference type="InterPro" id="IPR051052">
    <property type="entry name" value="Diverse_substrate_MTase"/>
</dbReference>
<protein>
    <submittedName>
        <fullName evidence="5">Methyltransferase domain-containing protein</fullName>
    </submittedName>
</protein>
<comment type="caution">
    <text evidence="5">The sequence shown here is derived from an EMBL/GenBank/DDBJ whole genome shotgun (WGS) entry which is preliminary data.</text>
</comment>
<sequence length="275" mass="29459">MTTQRPENTPASVFTPAEAKRAAESFGVDAERYDRTRPRYPDAMVAAIVDAVPGRSLLDVGIGTGIAARQFREAGCTVLGVEPDERMADFARGTGFEVETATFEEWDPRGRTFDAIVSGQTWHWVDPVAGAARAAEALRPGGRLAVFWNAARVPSDLGEAFAEVYRRVMPDSPAARLAAPSDTGGYAVLGDKAADGIRQAGAFGDAERWTFTWEQTYTRDEWLDQLPTTGLHTRLPKDVLDQVLAGVGAAIDAAGGGFTNHFTTLVVTAVRDGAA</sequence>
<dbReference type="SUPFAM" id="SSF53335">
    <property type="entry name" value="S-adenosyl-L-methionine-dependent methyltransferases"/>
    <property type="match status" value="1"/>
</dbReference>
<comment type="similarity">
    <text evidence="1">Belongs to the methyltransferase superfamily.</text>
</comment>
<dbReference type="RefSeq" id="WP_156215145.1">
    <property type="nucleotide sequence ID" value="NZ_WOFH01000002.1"/>
</dbReference>
<dbReference type="Pfam" id="PF08241">
    <property type="entry name" value="Methyltransf_11"/>
    <property type="match status" value="1"/>
</dbReference>
<proteinExistence type="inferred from homology"/>
<evidence type="ECO:0000313" key="5">
    <source>
        <dbReference type="EMBL" id="MUN36166.1"/>
    </source>
</evidence>
<dbReference type="PANTHER" id="PTHR44942:SF4">
    <property type="entry name" value="METHYLTRANSFERASE TYPE 11 DOMAIN-CONTAINING PROTEIN"/>
    <property type="match status" value="1"/>
</dbReference>
<dbReference type="Gene3D" id="3.40.50.150">
    <property type="entry name" value="Vaccinia Virus protein VP39"/>
    <property type="match status" value="1"/>
</dbReference>
<gene>
    <name evidence="5" type="ORF">GNZ18_06090</name>
</gene>
<dbReference type="PANTHER" id="PTHR44942">
    <property type="entry name" value="METHYLTRANSF_11 DOMAIN-CONTAINING PROTEIN"/>
    <property type="match status" value="1"/>
</dbReference>
<reference evidence="5 6" key="1">
    <citation type="submission" date="2019-11" db="EMBL/GenBank/DDBJ databases">
        <authorList>
            <person name="Cao P."/>
        </authorList>
    </citation>
    <scope>NUCLEOTIDE SEQUENCE [LARGE SCALE GENOMIC DNA]</scope>
    <source>
        <strain evidence="5 6">NEAU-AAG5</strain>
    </source>
</reference>
<dbReference type="Proteomes" id="UP000432015">
    <property type="component" value="Unassembled WGS sequence"/>
</dbReference>
<dbReference type="CDD" id="cd02440">
    <property type="entry name" value="AdoMet_MTases"/>
    <property type="match status" value="1"/>
</dbReference>
<dbReference type="EMBL" id="WOFH01000002">
    <property type="protein sequence ID" value="MUN36166.1"/>
    <property type="molecule type" value="Genomic_DNA"/>
</dbReference>
<dbReference type="InterPro" id="IPR013216">
    <property type="entry name" value="Methyltransf_11"/>
</dbReference>
<evidence type="ECO:0000313" key="6">
    <source>
        <dbReference type="Proteomes" id="UP000432015"/>
    </source>
</evidence>
<feature type="domain" description="Methyltransferase type 11" evidence="4">
    <location>
        <begin position="58"/>
        <end position="145"/>
    </location>
</feature>
<accession>A0A7K1KW35</accession>
<dbReference type="AlphaFoldDB" id="A0A7K1KW35"/>
<keyword evidence="6" id="KW-1185">Reference proteome</keyword>
<evidence type="ECO:0000256" key="2">
    <source>
        <dbReference type="ARBA" id="ARBA00022603"/>
    </source>
</evidence>
<dbReference type="GO" id="GO:0032259">
    <property type="term" value="P:methylation"/>
    <property type="evidence" value="ECO:0007669"/>
    <property type="project" value="UniProtKB-KW"/>
</dbReference>